<feature type="compositionally biased region" description="Polar residues" evidence="1">
    <location>
        <begin position="1742"/>
        <end position="1754"/>
    </location>
</feature>
<sequence length="3183" mass="326071">MAVTLVLSQVVGQAFVVDKNGETSPAQPNMQLNTGDVISVPKGKNAWLVTEDQEQIDVLDDALLVGEDGVESLNLPSDVIDIIAAIEDGQDPGQVEDAETAAGEEVSDSSWGAQVVIESNQFDSSEEGGIPRFISNMLAEAGLSPQQIDAISNSRYSLLANQETDETDTSGSTGSGADSSNPDSTVDQPATVSGDTQAELEDNDGDGPITVTGSIEISDPDSNNQTTIPNTTVESEYGTLVLVDGNWVYTLDPDKAKPLAEGEEATDVITLTATDGSTHQVTITVTGKDDAAEVSGDVTANVTDGESITSASGSITVTDPDNGETATIENTRVEGEYGTFELVDGDWTYVLDPEKAESLADGEEAIDSITLTASDGSQHTIDITITGTDDAAVVTGDTTAVVQDSTEGAATATGSITVTDPDSGETATIDNTSIEGQYGTFDLVDGNWTYTVDREKTQSLAEGEEAVDSITLTASDGSQHTIEITVTGTNDAAVVTGDTTAAVQDSTEGAATATGSITVTDPDSGETATIDNTSIEGQYGTFKLVDGNWTYTVDREKTEPLAEGEEAVDSITLTASDGSQHTIEITVTGTNDAAVVTGDTTATVQDSTEGAATATGSITVTDPDSGETATIDNTSIEGQYGTFELVDGNWTYTVDREKTQSLAEGEESTDTITLTASDGSQHQITIDITGTDDVAQITGDTTSTVQDNAQGNAVATGSISVVDPDTNDTTTIANTTVQGTYGTLVLVDGNWTYTVDKDAAAPLAEGEQDVDIITLVDSNGDEHQIVMNITGTNDPAEVAGEISSTIVGTEGGLTATGQLSSTDIDGQDNAFIPETVDTLRGEITIDASGNWTYVSTDPTGVIKSLGEGDTLSEVVTVRAADGTEQQIEITFQGVNDEAVFSAISTGTITEGQDGLSAAGSINVVDADTGQSFMQAGDIDGQYGVLTIDAAGNWSYATNDSSLPTINSLTDGEHITDTITVYSLDGSETQITITINGSNDDAVIDGDVTATVVDNGGTLSTSGELSSQDVDGNDNVFIAETIATPRGEFTINADGAWTYTSTDPTGAIERLGDGDTLTEVVTVSAEDGTEQQIVITLEGVNDAPVFSGISTRDVYETNDVISVSGSINTVDPDYGESFMLAGTYVSDFGSVSIDRAGNWTYTSDPDQSSALDALAEGETLVESITVRSVDGTETELLVTIVGTNDPAEIAGDITGTVIESDGTMSTTGSLTSTDVDGTDGAFTAQTIEGRWGELTIAEDGSWTYSTTDEKGAIDRLSEGDHLTDTITVRAEDGTMQSITITIDGTNDVATFGGMQSATINETDGQLSTSGRATVSDADYGEYFFNAGTYTGTYGEVTIDKAGNWTYTTDPSHNDMLNGLDAGDPLADTVTVYSLDGTPMDIVINIVGTDDLPVVSGEVTGDLTDTTTGETLTVSGEISISDVDGDDTPSFEDTRIEGEYGALELVDGAWTYTLYKNAASEIPEGDPDTDTITLTATDGTTQSIVITVTGTDDAPELRGHTTGDLDDGGDLMTSGTIEIVDPDSDDNPTLPDATVDGTFGSLDLVDGEWTYTLNPDSVASLNEGDITTDTITIEASDGSTHDIVITITGTDQEPVLQGSTTGTVAEGGLLTASGTVDLVDPDSNDNPTLPNSTISGQYGSLEMVDGAWTYTLDPELAQYLDEGETATDTISITASDGTVHDIEITITGSESAAEISGDVVGNVTDDDASLVASGSLSIEDPDTSDNPTLPDTTQSGQYGTFDMVDGDWTYTLDPELAESLDGGVTVSDTITITDSEGGEHTLIINVTGTDDAAVLTGETTGTLTEGSGIVAPSASGTVELIDPDTGDTPTIENTKVDGEFGSLTLTDGEWTYTLNPGAGQSLGEGESTTDTLTLTDSEGNTHDIVITIEGSDDAPVVSGNVTGSVSTDLGNEITVNHVFVLGDDIDVDGATFSADSQPASMHFDSSGFSASITDSDGQLNNSANQTIELDGQSYPVSVSATIEYSDAYDNVFTMGILEVDNGDGSKTTLLIQIDGPDILPGTELTVVDGSYNEVSAINYLDVTDAVTATGTLSISDADANDSPEFANTTIEGEYGSLSLVDGEWTYTLDPNKAQGIPGGETVNESFTLTASDNTQAQITISVEGTDDAAVVTGDLSASVAEGGDASVSGSINISDPDAAVQPTLENSTVEGEYGSLTLTDGEWTYTVNPDNAQSLGDGDSATDTITVTASDGSEHQITITVTGSDDASVVTGVTTGGIDLGADTPETSVSGTLSITDVDDGDTPSFDNVSIDGDYGTFTLTDGNWTYSVDPSKADALNDNQTEQEVFTLTASDGTVQQITVDVTGADDAAVITGDSTASITEDAGAQTATGTITITDADTGDTPTIPNGTLAGEYGSLTLVDGAWTYTADSASIQSLADGDTATDTITVTASDGTTQDIVITITGTDDAAVVTGDTTGNTTDQGTSVSGSISISDADNGENPTISNTTIEGEYGSLTLTDGEWTYTVNSENAQTLPDGESAKDTFTLTASDGSTHQITVTVEGTDDAAVVTGDLSASVAEGGDASVSGSLNISDPDAAVQPTLENGTVEGEYGSLTLTDGEWTYTVNPDNAQSLGDGDSATDTITVTASDGSEHQITITVTGSDDASVVTGVTTGGIDLGADTPETSVSGTLSITDVDDGDTPSFENTTVEGDYGTFTLTDGNWTYNVDPSKADALNDNQTEQEVFTLTATDGTVQIITVNVTGADDAAVIIGDSTASITEDAGAQTASGTITITDADTGDTPTIPNGTLAGEYGSLTLVDGAWTYTADSASIQSLADGDTATDTITVTASDGTTQDIVITITGTDDAAVVTGDTTGTTTDQGTSVSGSISISDADNGENPTISNTTIEGEYGSLTLTDGEWTYTVNSENAQTLPDGESANDTFTLTASDGSTHQITVTVEGTDDAAVVTGDLSASVAEGGDASVSGSINISDPDAAVQPTLENGTVEGEYGSLTLTDGEWTYTVNPDNAQSLGDGDSATDTITVTASDGSEHQITITVTGSDDASVVTGVTTGGIDLGADTPETSVSGTLSITDVDDGDTPSFDNVSIDGDYGTFTLTDGNWTYTVDPSKADALNDNQTEQEVFTLTASDGTVQQITVDVTGADDAAVITGDSTASITEDMGAQTASGTITITDADTSDTPTIP</sequence>
<proteinExistence type="predicted"/>
<dbReference type="PROSITE" id="PS51841">
    <property type="entry name" value="LTD"/>
    <property type="match status" value="2"/>
</dbReference>
<organism evidence="4 5">
    <name type="scientific">Enterovibrio norvegicus</name>
    <dbReference type="NCBI Taxonomy" id="188144"/>
    <lineage>
        <taxon>Bacteria</taxon>
        <taxon>Pseudomonadati</taxon>
        <taxon>Pseudomonadota</taxon>
        <taxon>Gammaproteobacteria</taxon>
        <taxon>Vibrionales</taxon>
        <taxon>Vibrionaceae</taxon>
        <taxon>Enterovibrio</taxon>
    </lineage>
</organism>
<gene>
    <name evidence="4" type="ORF">BCT23_13935</name>
</gene>
<feature type="compositionally biased region" description="Polar residues" evidence="1">
    <location>
        <begin position="181"/>
        <end position="196"/>
    </location>
</feature>
<feature type="domain" description="Cadherin" evidence="2">
    <location>
        <begin position="2165"/>
        <end position="2284"/>
    </location>
</feature>
<feature type="non-terminal residue" evidence="4">
    <location>
        <position position="3183"/>
    </location>
</feature>
<feature type="region of interest" description="Disordered" evidence="1">
    <location>
        <begin position="2852"/>
        <end position="2883"/>
    </location>
</feature>
<feature type="compositionally biased region" description="Low complexity" evidence="1">
    <location>
        <begin position="2852"/>
        <end position="2867"/>
    </location>
</feature>
<feature type="compositionally biased region" description="Polar residues" evidence="1">
    <location>
        <begin position="2464"/>
        <end position="2483"/>
    </location>
</feature>
<dbReference type="NCBIfam" id="TIGR01965">
    <property type="entry name" value="VCBS_repeat"/>
    <property type="match status" value="28"/>
</dbReference>
<dbReference type="PROSITE" id="PS50268">
    <property type="entry name" value="CADHERIN_2"/>
    <property type="match status" value="1"/>
</dbReference>
<evidence type="ECO:0000313" key="4">
    <source>
        <dbReference type="EMBL" id="PMN92580.1"/>
    </source>
</evidence>
<feature type="compositionally biased region" description="Low complexity" evidence="1">
    <location>
        <begin position="2453"/>
        <end position="2463"/>
    </location>
</feature>
<dbReference type="InterPro" id="IPR040853">
    <property type="entry name" value="RapA2_cadherin-like"/>
</dbReference>
<name>A0A2N7LBD1_9GAMM</name>
<comment type="caution">
    <text evidence="4">The sequence shown here is derived from an EMBL/GenBank/DDBJ whole genome shotgun (WGS) entry which is preliminary data.</text>
</comment>
<dbReference type="GO" id="GO:0007156">
    <property type="term" value="P:homophilic cell adhesion via plasma membrane adhesion molecules"/>
    <property type="evidence" value="ECO:0007669"/>
    <property type="project" value="InterPro"/>
</dbReference>
<evidence type="ECO:0000259" key="2">
    <source>
        <dbReference type="PROSITE" id="PS50268"/>
    </source>
</evidence>
<evidence type="ECO:0000259" key="3">
    <source>
        <dbReference type="PROSITE" id="PS51841"/>
    </source>
</evidence>
<dbReference type="EMBL" id="MDAL01000017">
    <property type="protein sequence ID" value="PMN92580.1"/>
    <property type="molecule type" value="Genomic_DNA"/>
</dbReference>
<dbReference type="GO" id="GO:0016020">
    <property type="term" value="C:membrane"/>
    <property type="evidence" value="ECO:0007669"/>
    <property type="project" value="InterPro"/>
</dbReference>
<reference evidence="5" key="1">
    <citation type="submission" date="2016-07" db="EMBL/GenBank/DDBJ databases">
        <title>Nontailed viruses are major unrecognized killers of bacteria in the ocean.</title>
        <authorList>
            <person name="Kauffman K."/>
            <person name="Hussain F."/>
            <person name="Yang J."/>
            <person name="Arevalo P."/>
            <person name="Brown J."/>
            <person name="Cutler M."/>
            <person name="Kelly L."/>
            <person name="Polz M.F."/>
        </authorList>
    </citation>
    <scope>NUCLEOTIDE SEQUENCE [LARGE SCALE GENOMIC DNA]</scope>
    <source>
        <strain evidence="5">10N.261.45.A10</strain>
    </source>
</reference>
<evidence type="ECO:0000256" key="1">
    <source>
        <dbReference type="SAM" id="MobiDB-lite"/>
    </source>
</evidence>
<feature type="compositionally biased region" description="Low complexity" evidence="1">
    <location>
        <begin position="169"/>
        <end position="180"/>
    </location>
</feature>
<dbReference type="Proteomes" id="UP000235387">
    <property type="component" value="Unassembled WGS sequence"/>
</dbReference>
<evidence type="ECO:0008006" key="6">
    <source>
        <dbReference type="Google" id="ProtNLM"/>
    </source>
</evidence>
<feature type="domain" description="LTD" evidence="3">
    <location>
        <begin position="2457"/>
        <end position="2606"/>
    </location>
</feature>
<dbReference type="InterPro" id="IPR002126">
    <property type="entry name" value="Cadherin-like_dom"/>
</dbReference>
<feature type="region of interest" description="Disordered" evidence="1">
    <location>
        <begin position="162"/>
        <end position="231"/>
    </location>
</feature>
<feature type="region of interest" description="Disordered" evidence="1">
    <location>
        <begin position="1733"/>
        <end position="1754"/>
    </location>
</feature>
<feature type="compositionally biased region" description="Polar residues" evidence="1">
    <location>
        <begin position="2868"/>
        <end position="2883"/>
    </location>
</feature>
<dbReference type="Gene3D" id="2.60.40.10">
    <property type="entry name" value="Immunoglobulins"/>
    <property type="match status" value="24"/>
</dbReference>
<evidence type="ECO:0000313" key="5">
    <source>
        <dbReference type="Proteomes" id="UP000235387"/>
    </source>
</evidence>
<protein>
    <recommendedName>
        <fullName evidence="6">RTX toxin</fullName>
    </recommendedName>
</protein>
<feature type="region of interest" description="Disordered" evidence="1">
    <location>
        <begin position="2453"/>
        <end position="2483"/>
    </location>
</feature>
<dbReference type="InterPro" id="IPR001322">
    <property type="entry name" value="Lamin_tail_dom"/>
</dbReference>
<dbReference type="InterPro" id="IPR013783">
    <property type="entry name" value="Ig-like_fold"/>
</dbReference>
<dbReference type="GO" id="GO:0005509">
    <property type="term" value="F:calcium ion binding"/>
    <property type="evidence" value="ECO:0007669"/>
    <property type="project" value="InterPro"/>
</dbReference>
<accession>A0A2N7LBD1</accession>
<feature type="domain" description="LTD" evidence="3">
    <location>
        <begin position="2856"/>
        <end position="3005"/>
    </location>
</feature>
<dbReference type="Pfam" id="PF17803">
    <property type="entry name" value="Cadherin_4"/>
    <property type="match status" value="21"/>
</dbReference>
<dbReference type="InterPro" id="IPR010221">
    <property type="entry name" value="VCBS_dom"/>
</dbReference>
<feature type="compositionally biased region" description="Polar residues" evidence="1">
    <location>
        <begin position="211"/>
        <end position="231"/>
    </location>
</feature>
<dbReference type="RefSeq" id="WP_199181408.1">
    <property type="nucleotide sequence ID" value="NZ_MDAL01000017.1"/>
</dbReference>